<organism evidence="1 2">
    <name type="scientific">Desulfonema limicola</name>
    <dbReference type="NCBI Taxonomy" id="45656"/>
    <lineage>
        <taxon>Bacteria</taxon>
        <taxon>Pseudomonadati</taxon>
        <taxon>Thermodesulfobacteriota</taxon>
        <taxon>Desulfobacteria</taxon>
        <taxon>Desulfobacterales</taxon>
        <taxon>Desulfococcaceae</taxon>
        <taxon>Desulfonema</taxon>
    </lineage>
</organism>
<gene>
    <name evidence="1" type="ORF">dnl_12060</name>
</gene>
<dbReference type="AlphaFoldDB" id="A0A975GFA1"/>
<name>A0A975GFA1_9BACT</name>
<keyword evidence="2" id="KW-1185">Reference proteome</keyword>
<protein>
    <submittedName>
        <fullName evidence="1">Uncharacterized protein</fullName>
    </submittedName>
</protein>
<dbReference type="Proteomes" id="UP000663720">
    <property type="component" value="Chromosome"/>
</dbReference>
<accession>A0A975GFA1</accession>
<dbReference type="EMBL" id="CP061799">
    <property type="protein sequence ID" value="QTA78959.1"/>
    <property type="molecule type" value="Genomic_DNA"/>
</dbReference>
<reference evidence="1" key="1">
    <citation type="journal article" date="2021" name="Microb. Physiol.">
        <title>Proteogenomic Insights into the Physiology of Marine, Sulfate-Reducing, Filamentous Desulfonema limicola and Desulfonema magnum.</title>
        <authorList>
            <person name="Schnaars V."/>
            <person name="Wohlbrand L."/>
            <person name="Scheve S."/>
            <person name="Hinrichs C."/>
            <person name="Reinhardt R."/>
            <person name="Rabus R."/>
        </authorList>
    </citation>
    <scope>NUCLEOTIDE SEQUENCE</scope>
    <source>
        <strain evidence="1">5ac10</strain>
    </source>
</reference>
<evidence type="ECO:0000313" key="1">
    <source>
        <dbReference type="EMBL" id="QTA78959.1"/>
    </source>
</evidence>
<proteinExistence type="predicted"/>
<dbReference type="KEGG" id="dli:dnl_12060"/>
<evidence type="ECO:0000313" key="2">
    <source>
        <dbReference type="Proteomes" id="UP000663720"/>
    </source>
</evidence>
<sequence>MLNNYLYFIVQKNARKTMRFCNKTNIYKYGWTLPYKKMQDIVGNLFLFLVIPL</sequence>